<evidence type="ECO:0000313" key="3">
    <source>
        <dbReference type="Proteomes" id="UP000663832"/>
    </source>
</evidence>
<keyword evidence="3" id="KW-1185">Reference proteome</keyword>
<gene>
    <name evidence="1" type="ORF">BJG266_LOCUS31157</name>
    <name evidence="2" type="ORF">QVE165_LOCUS48121</name>
</gene>
<dbReference type="EMBL" id="CAJNOI010000442">
    <property type="protein sequence ID" value="CAF1280147.1"/>
    <property type="molecule type" value="Genomic_DNA"/>
</dbReference>
<dbReference type="AlphaFoldDB" id="A0A815XWF1"/>
<name>A0A815XWF1_9BILA</name>
<organism evidence="2 3">
    <name type="scientific">Adineta steineri</name>
    <dbReference type="NCBI Taxonomy" id="433720"/>
    <lineage>
        <taxon>Eukaryota</taxon>
        <taxon>Metazoa</taxon>
        <taxon>Spiralia</taxon>
        <taxon>Gnathifera</taxon>
        <taxon>Rotifera</taxon>
        <taxon>Eurotatoria</taxon>
        <taxon>Bdelloidea</taxon>
        <taxon>Adinetida</taxon>
        <taxon>Adinetidae</taxon>
        <taxon>Adineta</taxon>
    </lineage>
</organism>
<evidence type="ECO:0000313" key="2">
    <source>
        <dbReference type="EMBL" id="CAF1563496.1"/>
    </source>
</evidence>
<reference evidence="2" key="1">
    <citation type="submission" date="2021-02" db="EMBL/GenBank/DDBJ databases">
        <authorList>
            <person name="Nowell W R."/>
        </authorList>
    </citation>
    <scope>NUCLEOTIDE SEQUENCE</scope>
</reference>
<proteinExistence type="predicted"/>
<evidence type="ECO:0000313" key="1">
    <source>
        <dbReference type="EMBL" id="CAF1280147.1"/>
    </source>
</evidence>
<accession>A0A815XWF1</accession>
<dbReference type="EMBL" id="CAJNOM010000794">
    <property type="protein sequence ID" value="CAF1563496.1"/>
    <property type="molecule type" value="Genomic_DNA"/>
</dbReference>
<dbReference type="Proteomes" id="UP000663832">
    <property type="component" value="Unassembled WGS sequence"/>
</dbReference>
<comment type="caution">
    <text evidence="2">The sequence shown here is derived from an EMBL/GenBank/DDBJ whole genome shotgun (WGS) entry which is preliminary data.</text>
</comment>
<sequence>MSVEESIRMLIYIQSHLLYLMNKYRSIKHAQMMIFLLVKPILEIVRNIIRNLTLEDVQHIEYTIEMEVKPLSCASSLCAAATYDLTKFGDVLILAITTNK</sequence>
<protein>
    <submittedName>
        <fullName evidence="2">Uncharacterized protein</fullName>
    </submittedName>
</protein>
<dbReference type="Proteomes" id="UP000663877">
    <property type="component" value="Unassembled WGS sequence"/>
</dbReference>